<evidence type="ECO:0000256" key="1">
    <source>
        <dbReference type="SAM" id="SignalP"/>
    </source>
</evidence>
<reference evidence="2" key="1">
    <citation type="submission" date="2021-06" db="EMBL/GenBank/DDBJ databases">
        <title>Parelaphostrongylus tenuis whole genome reference sequence.</title>
        <authorList>
            <person name="Garwood T.J."/>
            <person name="Larsen P.A."/>
            <person name="Fountain-Jones N.M."/>
            <person name="Garbe J.R."/>
            <person name="Macchietto M.G."/>
            <person name="Kania S.A."/>
            <person name="Gerhold R.W."/>
            <person name="Richards J.E."/>
            <person name="Wolf T.M."/>
        </authorList>
    </citation>
    <scope>NUCLEOTIDE SEQUENCE</scope>
    <source>
        <strain evidence="2">MNPRO001-30</strain>
        <tissue evidence="2">Meninges</tissue>
    </source>
</reference>
<accession>A0AAD5MSC4</accession>
<protein>
    <submittedName>
        <fullName evidence="2">Uncharacterized protein</fullName>
    </submittedName>
</protein>
<evidence type="ECO:0000313" key="2">
    <source>
        <dbReference type="EMBL" id="KAJ1353206.1"/>
    </source>
</evidence>
<feature type="chain" id="PRO_5042053364" evidence="1">
    <location>
        <begin position="17"/>
        <end position="97"/>
    </location>
</feature>
<sequence>MAAVSALFLKAAVVVSAPASPLGIAPERLGHLSQDGSLSLESSSYRMNPISQAAELGREHKIVLPGLKNGHFYLLLSGTAKQRVRKDFVRLLHWFWH</sequence>
<proteinExistence type="predicted"/>
<feature type="signal peptide" evidence="1">
    <location>
        <begin position="1"/>
        <end position="16"/>
    </location>
</feature>
<dbReference type="AlphaFoldDB" id="A0AAD5MSC4"/>
<keyword evidence="1" id="KW-0732">Signal</keyword>
<comment type="caution">
    <text evidence="2">The sequence shown here is derived from an EMBL/GenBank/DDBJ whole genome shotgun (WGS) entry which is preliminary data.</text>
</comment>
<evidence type="ECO:0000313" key="3">
    <source>
        <dbReference type="Proteomes" id="UP001196413"/>
    </source>
</evidence>
<organism evidence="2 3">
    <name type="scientific">Parelaphostrongylus tenuis</name>
    <name type="common">Meningeal worm</name>
    <dbReference type="NCBI Taxonomy" id="148309"/>
    <lineage>
        <taxon>Eukaryota</taxon>
        <taxon>Metazoa</taxon>
        <taxon>Ecdysozoa</taxon>
        <taxon>Nematoda</taxon>
        <taxon>Chromadorea</taxon>
        <taxon>Rhabditida</taxon>
        <taxon>Rhabditina</taxon>
        <taxon>Rhabditomorpha</taxon>
        <taxon>Strongyloidea</taxon>
        <taxon>Metastrongylidae</taxon>
        <taxon>Parelaphostrongylus</taxon>
    </lineage>
</organism>
<name>A0AAD5MSC4_PARTN</name>
<dbReference type="Proteomes" id="UP001196413">
    <property type="component" value="Unassembled WGS sequence"/>
</dbReference>
<keyword evidence="3" id="KW-1185">Reference proteome</keyword>
<dbReference type="EMBL" id="JAHQIW010001633">
    <property type="protein sequence ID" value="KAJ1353206.1"/>
    <property type="molecule type" value="Genomic_DNA"/>
</dbReference>
<gene>
    <name evidence="2" type="ORF">KIN20_009798</name>
</gene>